<evidence type="ECO:0000313" key="2">
    <source>
        <dbReference type="Proteomes" id="UP000321903"/>
    </source>
</evidence>
<organism evidence="1 2">
    <name type="scientific">Psychrobacter frigidicola</name>
    <dbReference type="NCBI Taxonomy" id="45611"/>
    <lineage>
        <taxon>Bacteria</taxon>
        <taxon>Pseudomonadati</taxon>
        <taxon>Pseudomonadota</taxon>
        <taxon>Gammaproteobacteria</taxon>
        <taxon>Moraxellales</taxon>
        <taxon>Moraxellaceae</taxon>
        <taxon>Psychrobacter</taxon>
    </lineage>
</organism>
<name>A0A5C7A2F3_9GAMM</name>
<dbReference type="AlphaFoldDB" id="A0A5C7A2F3"/>
<dbReference type="EMBL" id="VORZ01000001">
    <property type="protein sequence ID" value="TXD97549.1"/>
    <property type="molecule type" value="Genomic_DNA"/>
</dbReference>
<protein>
    <submittedName>
        <fullName evidence="1">Uncharacterized protein</fullName>
    </submittedName>
</protein>
<proteinExistence type="predicted"/>
<comment type="caution">
    <text evidence="1">The sequence shown here is derived from an EMBL/GenBank/DDBJ whole genome shotgun (WGS) entry which is preliminary data.</text>
</comment>
<sequence>MINRDVLIEKVLEFKYDFFQFIDYINSHDGAMEFPFTAYVQFYNKKVLSQDNESLKNILSLDHLLAGGIFTHHDKVSGMLVMSKVVYDLLVFLDVSRNKELSHAKFESLRQQTEQATINIMQCETGSQDYRDQLNLFWDLISEILTTVKENIRVLHHKVDDVANQYGQFEAGKQKHSINELYETAQQLHDRHIKPCLEFINPDIQLVNRKNFVESIDTLMDYYRQSGHESIAIAIRYKLTAVTSYYKDIESLSNRLLTYLYSLAEQRRYFMAIEQRYNALMQTFDKLYRHGGQKNLYLTAGLEDISDMRCFDGLSSHKLSFSAKFDRHPEKSIQQFKHYFEEIQLRPIKQKVDIAHAPKLPDKTLQNRKNDILKHIASLPKEQFIEDIHQYLDNYLKASINEYTLVDVLYGLEFYLSLIPKTKIRQLSERRRVEDGSYYWEYRVLTRINNQTNSNMTDLKIKEQVND</sequence>
<reference evidence="1 2" key="1">
    <citation type="submission" date="2019-08" db="EMBL/GenBank/DDBJ databases">
        <title>Genome sequence of Psychrobacter frigidicola ACAM304 (type strain).</title>
        <authorList>
            <person name="Bowman J.P."/>
        </authorList>
    </citation>
    <scope>NUCLEOTIDE SEQUENCE [LARGE SCALE GENOMIC DNA]</scope>
    <source>
        <strain evidence="1 2">ACAM 304</strain>
    </source>
</reference>
<gene>
    <name evidence="1" type="ORF">ES754_00755</name>
</gene>
<keyword evidence="2" id="KW-1185">Reference proteome</keyword>
<dbReference type="OrthoDB" id="5808494at2"/>
<accession>A0A5C7A2F3</accession>
<dbReference type="Proteomes" id="UP000321903">
    <property type="component" value="Unassembled WGS sequence"/>
</dbReference>
<evidence type="ECO:0000313" key="1">
    <source>
        <dbReference type="EMBL" id="TXD97549.1"/>
    </source>
</evidence>
<dbReference type="RefSeq" id="WP_147221154.1">
    <property type="nucleotide sequence ID" value="NZ_CAJGYY010000001.1"/>
</dbReference>